<reference evidence="9" key="1">
    <citation type="submission" date="2020-11" db="EMBL/GenBank/DDBJ databases">
        <authorList>
            <person name="Whiteford S."/>
        </authorList>
    </citation>
    <scope>NUCLEOTIDE SEQUENCE</scope>
</reference>
<dbReference type="PANTHER" id="PTHR12271">
    <property type="entry name" value="POLY A POLYMERASE CID PAP -RELATED"/>
    <property type="match status" value="1"/>
</dbReference>
<evidence type="ECO:0000313" key="10">
    <source>
        <dbReference type="Proteomes" id="UP000653454"/>
    </source>
</evidence>
<evidence type="ECO:0000256" key="8">
    <source>
        <dbReference type="ARBA" id="ARBA00038491"/>
    </source>
</evidence>
<evidence type="ECO:0000256" key="7">
    <source>
        <dbReference type="ARBA" id="ARBA00022842"/>
    </source>
</evidence>
<dbReference type="EMBL" id="CAJHNJ030000088">
    <property type="protein sequence ID" value="CAG9134887.1"/>
    <property type="molecule type" value="Genomic_DNA"/>
</dbReference>
<dbReference type="Pfam" id="PF22600">
    <property type="entry name" value="MTPAP-like_central"/>
    <property type="match status" value="1"/>
</dbReference>
<name>A0A8S4G5W5_PLUXY</name>
<keyword evidence="10" id="KW-1185">Reference proteome</keyword>
<dbReference type="PANTHER" id="PTHR12271:SF40">
    <property type="entry name" value="POLY(A) RNA POLYMERASE GLD2"/>
    <property type="match status" value="1"/>
</dbReference>
<comment type="similarity">
    <text evidence="8">Belongs to the DNA polymerase type-B-like family. GLD2 subfamily.</text>
</comment>
<accession>A0A8S4G5W5</accession>
<dbReference type="InterPro" id="IPR054708">
    <property type="entry name" value="MTPAP-like_central"/>
</dbReference>
<keyword evidence="6" id="KW-0479">Metal-binding</keyword>
<dbReference type="GO" id="GO:0031123">
    <property type="term" value="P:RNA 3'-end processing"/>
    <property type="evidence" value="ECO:0007669"/>
    <property type="project" value="TreeGrafter"/>
</dbReference>
<comment type="cofactor">
    <cofactor evidence="2">
        <name>Mg(2+)</name>
        <dbReference type="ChEBI" id="CHEBI:18420"/>
    </cofactor>
</comment>
<evidence type="ECO:0000256" key="5">
    <source>
        <dbReference type="ARBA" id="ARBA00022679"/>
    </source>
</evidence>
<evidence type="ECO:0000313" key="9">
    <source>
        <dbReference type="EMBL" id="CAG9134887.1"/>
    </source>
</evidence>
<dbReference type="Gene3D" id="1.10.1410.10">
    <property type="match status" value="1"/>
</dbReference>
<evidence type="ECO:0000256" key="2">
    <source>
        <dbReference type="ARBA" id="ARBA00001946"/>
    </source>
</evidence>
<dbReference type="SUPFAM" id="SSF81301">
    <property type="entry name" value="Nucleotidyltransferase"/>
    <property type="match status" value="1"/>
</dbReference>
<dbReference type="CDD" id="cd05402">
    <property type="entry name" value="NT_PAP_TUTase"/>
    <property type="match status" value="1"/>
</dbReference>
<dbReference type="InterPro" id="IPR002058">
    <property type="entry name" value="PAP_assoc"/>
</dbReference>
<sequence length="450" mass="50358">MSDGAPMMYHGSGYGGAPPVFMVAGQGERRPGALEYLQYVGAAPAPASPRRPPSPRRAQHPRHRDATAFGYESDDSSLSSNASGSNKSSDKGENVPNPGVSREWRGRRQPPRRRIAPERLLHASYPFQVKFTPDDLLNGSKWDTLSQEIWDKFVKSQQTEETFRKKMNLWRYLYITIKSIFPRYGLYVVGSTMSGFALDSSDMDLCLFVRGRAGGGRDHALLHLAALHHYVRAIDPGAELIQAKVPILKFGDARHGLQVDLNCNNVVGIRNTNLLHCYSRLDWRVRPLVVVTKLWAAAHNINDARQRTLSSYSLTLMVIHFLQCGVSPPVLPLVPPRGWDSPRAPRPASRASLAELFLLLLRYYAHFPYDKMAVSVRCGAAVPVAQCRAAPRGDPAQWKLLCVEEPFDLTNTARSVYDPETFARIVDTFRASYLRLAGGLRLRDAWPEPR</sequence>
<keyword evidence="4" id="KW-0963">Cytoplasm</keyword>
<dbReference type="InterPro" id="IPR043519">
    <property type="entry name" value="NT_sf"/>
</dbReference>
<dbReference type="GO" id="GO:0005737">
    <property type="term" value="C:cytoplasm"/>
    <property type="evidence" value="ECO:0007669"/>
    <property type="project" value="UniProtKB-SubCell"/>
</dbReference>
<comment type="cofactor">
    <cofactor evidence="1">
        <name>Mn(2+)</name>
        <dbReference type="ChEBI" id="CHEBI:29035"/>
    </cofactor>
</comment>
<dbReference type="Pfam" id="PF03828">
    <property type="entry name" value="PAP_assoc"/>
    <property type="match status" value="1"/>
</dbReference>
<dbReference type="Proteomes" id="UP000653454">
    <property type="component" value="Unassembled WGS sequence"/>
</dbReference>
<proteinExistence type="inferred from homology"/>
<comment type="caution">
    <text evidence="9">The sequence shown here is derived from an EMBL/GenBank/DDBJ whole genome shotgun (WGS) entry which is preliminary data.</text>
</comment>
<evidence type="ECO:0000256" key="4">
    <source>
        <dbReference type="ARBA" id="ARBA00022490"/>
    </source>
</evidence>
<evidence type="ECO:0000256" key="1">
    <source>
        <dbReference type="ARBA" id="ARBA00001936"/>
    </source>
</evidence>
<dbReference type="GO" id="GO:0046872">
    <property type="term" value="F:metal ion binding"/>
    <property type="evidence" value="ECO:0007669"/>
    <property type="project" value="UniProtKB-KW"/>
</dbReference>
<comment type="subcellular location">
    <subcellularLocation>
        <location evidence="3">Cytoplasm</location>
    </subcellularLocation>
</comment>
<keyword evidence="5" id="KW-0808">Transferase</keyword>
<keyword evidence="7" id="KW-0460">Magnesium</keyword>
<dbReference type="AlphaFoldDB" id="A0A8S4G5W5"/>
<organism evidence="9 10">
    <name type="scientific">Plutella xylostella</name>
    <name type="common">Diamondback moth</name>
    <name type="synonym">Plutella maculipennis</name>
    <dbReference type="NCBI Taxonomy" id="51655"/>
    <lineage>
        <taxon>Eukaryota</taxon>
        <taxon>Metazoa</taxon>
        <taxon>Ecdysozoa</taxon>
        <taxon>Arthropoda</taxon>
        <taxon>Hexapoda</taxon>
        <taxon>Insecta</taxon>
        <taxon>Pterygota</taxon>
        <taxon>Neoptera</taxon>
        <taxon>Endopterygota</taxon>
        <taxon>Lepidoptera</taxon>
        <taxon>Glossata</taxon>
        <taxon>Ditrysia</taxon>
        <taxon>Yponomeutoidea</taxon>
        <taxon>Plutellidae</taxon>
        <taxon>Plutella</taxon>
    </lineage>
</organism>
<gene>
    <name evidence="9" type="ORF">PLXY2_LOCUS13132</name>
</gene>
<evidence type="ECO:0000256" key="3">
    <source>
        <dbReference type="ARBA" id="ARBA00004496"/>
    </source>
</evidence>
<protein>
    <submittedName>
        <fullName evidence="9">(diamondback moth) hypothetical protein</fullName>
    </submittedName>
</protein>
<evidence type="ECO:0000256" key="6">
    <source>
        <dbReference type="ARBA" id="ARBA00022723"/>
    </source>
</evidence>
<dbReference type="Gene3D" id="3.30.460.10">
    <property type="entry name" value="Beta Polymerase, domain 2"/>
    <property type="match status" value="1"/>
</dbReference>
<dbReference type="OrthoDB" id="2274644at2759"/>
<dbReference type="SUPFAM" id="SSF81631">
    <property type="entry name" value="PAP/OAS1 substrate-binding domain"/>
    <property type="match status" value="1"/>
</dbReference>
<dbReference type="GO" id="GO:1990817">
    <property type="term" value="F:poly(A) RNA polymerase activity"/>
    <property type="evidence" value="ECO:0007669"/>
    <property type="project" value="TreeGrafter"/>
</dbReference>